<protein>
    <submittedName>
        <fullName evidence="1">Uncharacterized protein</fullName>
    </submittedName>
</protein>
<comment type="caution">
    <text evidence="1">The sequence shown here is derived from an EMBL/GenBank/DDBJ whole genome shotgun (WGS) entry which is preliminary data.</text>
</comment>
<dbReference type="EMBL" id="ANMO01000212">
    <property type="protein sequence ID" value="EMB14641.1"/>
    <property type="molecule type" value="Genomic_DNA"/>
</dbReference>
<name>M2A4K7_9BACT</name>
<evidence type="ECO:0000313" key="1">
    <source>
        <dbReference type="EMBL" id="EMB14641.1"/>
    </source>
</evidence>
<reference evidence="1" key="1">
    <citation type="submission" date="2012-11" db="EMBL/GenBank/DDBJ databases">
        <title>Permanent draft genomes of Rhodopirellula europaea strain SH398 and 6C.</title>
        <authorList>
            <person name="Richter M."/>
            <person name="Richter-Heitmann T."/>
            <person name="Frank C."/>
            <person name="Harder J."/>
            <person name="Glockner F.O."/>
        </authorList>
    </citation>
    <scope>NUCLEOTIDE SEQUENCE</scope>
    <source>
        <strain evidence="1">6C</strain>
    </source>
</reference>
<gene>
    <name evidence="1" type="ORF">RE6C_04665</name>
</gene>
<evidence type="ECO:0000313" key="2">
    <source>
        <dbReference type="Proteomes" id="UP000011529"/>
    </source>
</evidence>
<proteinExistence type="predicted"/>
<sequence length="44" mass="4974">MWIAAECHAVANCGSEPPVRAAFRGRRMARDRFSLNPSLFVRLL</sequence>
<keyword evidence="2" id="KW-1185">Reference proteome</keyword>
<dbReference type="AlphaFoldDB" id="M2A4K7"/>
<dbReference type="Proteomes" id="UP000011529">
    <property type="component" value="Unassembled WGS sequence"/>
</dbReference>
<reference evidence="1" key="2">
    <citation type="journal article" date="2013" name="Mar. Genomics">
        <title>Expression of sulfatases in Rhodopirellula baltica and the diversity of sulfatases in the genus Rhodopirellula.</title>
        <authorList>
            <person name="Wegner C.E."/>
            <person name="Richter-Heitmann T."/>
            <person name="Klindworth A."/>
            <person name="Klockow C."/>
            <person name="Richter M."/>
            <person name="Achstetter T."/>
            <person name="Glockner F.O."/>
            <person name="Harder J."/>
        </authorList>
    </citation>
    <scope>NUCLEOTIDE SEQUENCE [LARGE SCALE GENOMIC DNA]</scope>
    <source>
        <strain evidence="1">6C</strain>
    </source>
</reference>
<accession>M2A4K7</accession>
<organism evidence="1 2">
    <name type="scientific">Rhodopirellula europaea 6C</name>
    <dbReference type="NCBI Taxonomy" id="1263867"/>
    <lineage>
        <taxon>Bacteria</taxon>
        <taxon>Pseudomonadati</taxon>
        <taxon>Planctomycetota</taxon>
        <taxon>Planctomycetia</taxon>
        <taxon>Pirellulales</taxon>
        <taxon>Pirellulaceae</taxon>
        <taxon>Rhodopirellula</taxon>
    </lineage>
</organism>